<organism evidence="2 3">
    <name type="scientific">candidate division WWE3 bacterium</name>
    <dbReference type="NCBI Taxonomy" id="2053526"/>
    <lineage>
        <taxon>Bacteria</taxon>
        <taxon>Katanobacteria</taxon>
    </lineage>
</organism>
<sequence>MNKKLFFVTIAFFVYTIWWLTLQFGVQDESLLRDYFADSYGVLAGIGGIYGLIISAKYSGFKSKVGKSIIFFSAGLLSQCFGQLYYSAIYYVYGLENAYPSYGEVFYLATIPFYIYAIILMAQASGATFSLKNMGNKLWAVAFPIFMLCTSYFFFLKEYDFEGVPFINAFLDFFYPLGQALFVSLALLTLFLVKDLLGGVMKTKVVLILISLVFQYAADSTFIYENSNEIWMPGGLSDLLFVISYFVMTIALIKFETVFEDIKKTNLTS</sequence>
<evidence type="ECO:0000313" key="2">
    <source>
        <dbReference type="EMBL" id="NMB70332.1"/>
    </source>
</evidence>
<dbReference type="AlphaFoldDB" id="A0A7X9DLI0"/>
<feature type="transmembrane region" description="Helical" evidence="1">
    <location>
        <begin position="205"/>
        <end position="224"/>
    </location>
</feature>
<feature type="transmembrane region" description="Helical" evidence="1">
    <location>
        <begin position="105"/>
        <end position="126"/>
    </location>
</feature>
<accession>A0A7X9DLI0</accession>
<dbReference type="Proteomes" id="UP000526033">
    <property type="component" value="Unassembled WGS sequence"/>
</dbReference>
<feature type="transmembrane region" description="Helical" evidence="1">
    <location>
        <begin position="37"/>
        <end position="56"/>
    </location>
</feature>
<evidence type="ECO:0000256" key="1">
    <source>
        <dbReference type="SAM" id="Phobius"/>
    </source>
</evidence>
<reference evidence="2 3" key="1">
    <citation type="journal article" date="2020" name="Biotechnol. Biofuels">
        <title>New insights from the biogas microbiome by comprehensive genome-resolved metagenomics of nearly 1600 species originating from multiple anaerobic digesters.</title>
        <authorList>
            <person name="Campanaro S."/>
            <person name="Treu L."/>
            <person name="Rodriguez-R L.M."/>
            <person name="Kovalovszki A."/>
            <person name="Ziels R.M."/>
            <person name="Maus I."/>
            <person name="Zhu X."/>
            <person name="Kougias P.G."/>
            <person name="Basile A."/>
            <person name="Luo G."/>
            <person name="Schluter A."/>
            <person name="Konstantinidis K.T."/>
            <person name="Angelidaki I."/>
        </authorList>
    </citation>
    <scope>NUCLEOTIDE SEQUENCE [LARGE SCALE GENOMIC DNA]</scope>
    <source>
        <strain evidence="2">AS27yjCOA_165</strain>
    </source>
</reference>
<protein>
    <submittedName>
        <fullName evidence="2">Uncharacterized protein</fullName>
    </submittedName>
</protein>
<feature type="transmembrane region" description="Helical" evidence="1">
    <location>
        <begin position="175"/>
        <end position="193"/>
    </location>
</feature>
<name>A0A7X9DLI0_UNCKA</name>
<keyword evidence="1" id="KW-0472">Membrane</keyword>
<dbReference type="EMBL" id="JAAZNL010000050">
    <property type="protein sequence ID" value="NMB70332.1"/>
    <property type="molecule type" value="Genomic_DNA"/>
</dbReference>
<gene>
    <name evidence="2" type="ORF">GYA27_03990</name>
</gene>
<feature type="transmembrane region" description="Helical" evidence="1">
    <location>
        <begin position="68"/>
        <end position="93"/>
    </location>
</feature>
<feature type="transmembrane region" description="Helical" evidence="1">
    <location>
        <begin position="230"/>
        <end position="253"/>
    </location>
</feature>
<feature type="transmembrane region" description="Helical" evidence="1">
    <location>
        <begin position="138"/>
        <end position="155"/>
    </location>
</feature>
<feature type="transmembrane region" description="Helical" evidence="1">
    <location>
        <begin position="5"/>
        <end position="25"/>
    </location>
</feature>
<proteinExistence type="predicted"/>
<evidence type="ECO:0000313" key="3">
    <source>
        <dbReference type="Proteomes" id="UP000526033"/>
    </source>
</evidence>
<comment type="caution">
    <text evidence="2">The sequence shown here is derived from an EMBL/GenBank/DDBJ whole genome shotgun (WGS) entry which is preliminary data.</text>
</comment>
<keyword evidence="1" id="KW-0812">Transmembrane</keyword>
<keyword evidence="1" id="KW-1133">Transmembrane helix</keyword>